<feature type="region of interest" description="Disordered" evidence="1">
    <location>
        <begin position="93"/>
        <end position="165"/>
    </location>
</feature>
<accession>A0AAW0AIL9</accession>
<protein>
    <submittedName>
        <fullName evidence="2">Uncharacterized protein</fullName>
    </submittedName>
</protein>
<comment type="caution">
    <text evidence="2">The sequence shown here is derived from an EMBL/GenBank/DDBJ whole genome shotgun (WGS) entry which is preliminary data.</text>
</comment>
<sequence length="524" mass="56459">MSTGRIHPSLGLPPITIYSNSPSELLPPFLTSTVVSSDSDEDVTVVEGPSKLSASDLDAMIEGVIADHPAGILLYSVLPGALLTQAKKAEKKAAKRKRASEETDTAAATETKPPAKRRSKTKAPTADSDEPPPSITYYIKIPKEAPAPTKKRTPKPTEDDTLQKGPFVLPMSASYLDLLSAIATELPCLVENINQSKIMWKTKKPLTGLGKAVGYAAMVEELKGKAERVVILFMPPPNKPMEEPMLWETEEAPPPTFDYSELERAGPSGSIAEQKISFNASTRTERAKLEEKYPIGNDPRWPNLRVYHQPETGYFFDLNATRLGVWAASMSQKLTDEKTAPASRFFDAQQRIKNIPPMPSALHNSSLETTVTPLAPAVPVPAIPAPAPVPAPAPTLSMTDIFLASLMSGGGLPALFPQLSPANHASTPAGVPAIPSSSLSQPRSAPPSPVKRHNVQLDQFCDLYGLAEGDASLLKDVGFRPGDKTTSTLDDELQKAGFTIFSWRRIHNANVRFKGDLASGVFDS</sequence>
<proteinExistence type="predicted"/>
<reference evidence="2 3" key="1">
    <citation type="journal article" date="2024" name="J Genomics">
        <title>Draft genome sequencing and assembly of Favolaschia claudopus CIRM-BRFM 2984 isolated from oak limbs.</title>
        <authorList>
            <person name="Navarro D."/>
            <person name="Drula E."/>
            <person name="Chaduli D."/>
            <person name="Cazenave R."/>
            <person name="Ahrendt S."/>
            <person name="Wang J."/>
            <person name="Lipzen A."/>
            <person name="Daum C."/>
            <person name="Barry K."/>
            <person name="Grigoriev I.V."/>
            <person name="Favel A."/>
            <person name="Rosso M.N."/>
            <person name="Martin F."/>
        </authorList>
    </citation>
    <scope>NUCLEOTIDE SEQUENCE [LARGE SCALE GENOMIC DNA]</scope>
    <source>
        <strain evidence="2 3">CIRM-BRFM 2984</strain>
    </source>
</reference>
<feature type="region of interest" description="Disordered" evidence="1">
    <location>
        <begin position="425"/>
        <end position="451"/>
    </location>
</feature>
<dbReference type="Proteomes" id="UP001362999">
    <property type="component" value="Unassembled WGS sequence"/>
</dbReference>
<organism evidence="2 3">
    <name type="scientific">Favolaschia claudopus</name>
    <dbReference type="NCBI Taxonomy" id="2862362"/>
    <lineage>
        <taxon>Eukaryota</taxon>
        <taxon>Fungi</taxon>
        <taxon>Dikarya</taxon>
        <taxon>Basidiomycota</taxon>
        <taxon>Agaricomycotina</taxon>
        <taxon>Agaricomycetes</taxon>
        <taxon>Agaricomycetidae</taxon>
        <taxon>Agaricales</taxon>
        <taxon>Marasmiineae</taxon>
        <taxon>Mycenaceae</taxon>
        <taxon>Favolaschia</taxon>
    </lineage>
</organism>
<evidence type="ECO:0000256" key="1">
    <source>
        <dbReference type="SAM" id="MobiDB-lite"/>
    </source>
</evidence>
<keyword evidence="3" id="KW-1185">Reference proteome</keyword>
<evidence type="ECO:0000313" key="2">
    <source>
        <dbReference type="EMBL" id="KAK7012360.1"/>
    </source>
</evidence>
<gene>
    <name evidence="2" type="ORF">R3P38DRAFT_3324088</name>
</gene>
<dbReference type="AlphaFoldDB" id="A0AAW0AIL9"/>
<name>A0AAW0AIL9_9AGAR</name>
<dbReference type="EMBL" id="JAWWNJ010000065">
    <property type="protein sequence ID" value="KAK7012360.1"/>
    <property type="molecule type" value="Genomic_DNA"/>
</dbReference>
<evidence type="ECO:0000313" key="3">
    <source>
        <dbReference type="Proteomes" id="UP001362999"/>
    </source>
</evidence>